<dbReference type="Proteomes" id="UP000191691">
    <property type="component" value="Unassembled WGS sequence"/>
</dbReference>
<evidence type="ECO:0000313" key="2">
    <source>
        <dbReference type="Proteomes" id="UP000191691"/>
    </source>
</evidence>
<keyword evidence="2" id="KW-1185">Reference proteome</keyword>
<reference evidence="2" key="1">
    <citation type="journal article" date="2017" name="Nat. Microbiol.">
        <title>Global analysis of biosynthetic gene clusters reveals vast potential of secondary metabolite production in Penicillium species.</title>
        <authorList>
            <person name="Nielsen J.C."/>
            <person name="Grijseels S."/>
            <person name="Prigent S."/>
            <person name="Ji B."/>
            <person name="Dainat J."/>
            <person name="Nielsen K.F."/>
            <person name="Frisvad J.C."/>
            <person name="Workman M."/>
            <person name="Nielsen J."/>
        </authorList>
    </citation>
    <scope>NUCLEOTIDE SEQUENCE [LARGE SCALE GENOMIC DNA]</scope>
    <source>
        <strain evidence="2">IBT 13039</strain>
    </source>
</reference>
<organism evidence="1 2">
    <name type="scientific">Penicillium nalgiovense</name>
    <dbReference type="NCBI Taxonomy" id="60175"/>
    <lineage>
        <taxon>Eukaryota</taxon>
        <taxon>Fungi</taxon>
        <taxon>Dikarya</taxon>
        <taxon>Ascomycota</taxon>
        <taxon>Pezizomycotina</taxon>
        <taxon>Eurotiomycetes</taxon>
        <taxon>Eurotiomycetidae</taxon>
        <taxon>Eurotiales</taxon>
        <taxon>Aspergillaceae</taxon>
        <taxon>Penicillium</taxon>
    </lineage>
</organism>
<gene>
    <name evidence="1" type="ORF">PENNAL_c0040G07323</name>
</gene>
<dbReference type="AlphaFoldDB" id="A0A1V6Y2E2"/>
<dbReference type="STRING" id="60175.A0A1V6Y2E2"/>
<sequence>MNFNEFVRGFDEPMGYDIQGDNELRQWKPSSSLDSNSALRALLFTAEDCDFHFAREGIELVSISVFSNTDPTTLDDLLCRPFGSIDSALLGPQSLPILQETSCQ</sequence>
<evidence type="ECO:0000313" key="1">
    <source>
        <dbReference type="EMBL" id="OQE81597.1"/>
    </source>
</evidence>
<comment type="caution">
    <text evidence="1">The sequence shown here is derived from an EMBL/GenBank/DDBJ whole genome shotgun (WGS) entry which is preliminary data.</text>
</comment>
<dbReference type="EMBL" id="MOOB01000040">
    <property type="protein sequence ID" value="OQE81597.1"/>
    <property type="molecule type" value="Genomic_DNA"/>
</dbReference>
<protein>
    <submittedName>
        <fullName evidence="1">Uncharacterized protein</fullName>
    </submittedName>
</protein>
<name>A0A1V6Y2E2_PENNA</name>
<proteinExistence type="predicted"/>
<accession>A0A1V6Y2E2</accession>